<feature type="transmembrane region" description="Helical" evidence="1">
    <location>
        <begin position="40"/>
        <end position="73"/>
    </location>
</feature>
<keyword evidence="1" id="KW-1133">Transmembrane helix</keyword>
<evidence type="ECO:0000313" key="2">
    <source>
        <dbReference type="EMBL" id="HGF00015.1"/>
    </source>
</evidence>
<name>A0A7C3YTV6_UNCW3</name>
<gene>
    <name evidence="2" type="ORF">ENX07_08120</name>
</gene>
<comment type="caution">
    <text evidence="2">The sequence shown here is derived from an EMBL/GenBank/DDBJ whole genome shotgun (WGS) entry which is preliminary data.</text>
</comment>
<feature type="transmembrane region" description="Helical" evidence="1">
    <location>
        <begin position="162"/>
        <end position="182"/>
    </location>
</feature>
<protein>
    <recommendedName>
        <fullName evidence="3">Glycosyltransferase RgtA/B/C/D-like domain-containing protein</fullName>
    </recommendedName>
</protein>
<accession>A0A7C3YTV6</accession>
<sequence length="276" mass="31874">MRQFSPKDFRVGRYAALLEWTERLFSGLFPYGGLTRPSGFPFLFLLALPFYLLGDLGLLQIFSFLLFAYLLFLRKGNLSTIIFLLLSPGFYFEVLVRSELFTNMVLILSYLILWQKRAEQIKKSFLIPYGLLGGLLLATRGIALFPYLIFFPGDFRREGEKGIIFSLSLAFGFLLVNLPFFLWNPKEFIRSGPFSIQAAYIPFWLLLLSFPLGLIYGLKGRKEDSFPALSLFTFFLVFLPFLLTVFNYGFVATLFNTKFDISYFLLSLPFLLYSID</sequence>
<organism evidence="2">
    <name type="scientific">candidate division WOR-3 bacterium</name>
    <dbReference type="NCBI Taxonomy" id="2052148"/>
    <lineage>
        <taxon>Bacteria</taxon>
        <taxon>Bacteria division WOR-3</taxon>
    </lineage>
</organism>
<dbReference type="EMBL" id="DTMQ01000048">
    <property type="protein sequence ID" value="HGF00015.1"/>
    <property type="molecule type" value="Genomic_DNA"/>
</dbReference>
<keyword evidence="1" id="KW-0812">Transmembrane</keyword>
<proteinExistence type="predicted"/>
<reference evidence="2" key="1">
    <citation type="journal article" date="2020" name="mSystems">
        <title>Genome- and Community-Level Interaction Insights into Carbon Utilization and Element Cycling Functions of Hydrothermarchaeota in Hydrothermal Sediment.</title>
        <authorList>
            <person name="Zhou Z."/>
            <person name="Liu Y."/>
            <person name="Xu W."/>
            <person name="Pan J."/>
            <person name="Luo Z.H."/>
            <person name="Li M."/>
        </authorList>
    </citation>
    <scope>NUCLEOTIDE SEQUENCE [LARGE SCALE GENOMIC DNA]</scope>
    <source>
        <strain evidence="2">SpSt-906</strain>
    </source>
</reference>
<evidence type="ECO:0008006" key="3">
    <source>
        <dbReference type="Google" id="ProtNLM"/>
    </source>
</evidence>
<dbReference type="AlphaFoldDB" id="A0A7C3YTV6"/>
<feature type="transmembrane region" description="Helical" evidence="1">
    <location>
        <begin position="194"/>
        <end position="216"/>
    </location>
</feature>
<feature type="transmembrane region" description="Helical" evidence="1">
    <location>
        <begin position="228"/>
        <end position="251"/>
    </location>
</feature>
<feature type="transmembrane region" description="Helical" evidence="1">
    <location>
        <begin position="126"/>
        <end position="150"/>
    </location>
</feature>
<evidence type="ECO:0000256" key="1">
    <source>
        <dbReference type="SAM" id="Phobius"/>
    </source>
</evidence>
<keyword evidence="1" id="KW-0472">Membrane</keyword>